<organism evidence="1 2">
    <name type="scientific">Zophobas morio</name>
    <dbReference type="NCBI Taxonomy" id="2755281"/>
    <lineage>
        <taxon>Eukaryota</taxon>
        <taxon>Metazoa</taxon>
        <taxon>Ecdysozoa</taxon>
        <taxon>Arthropoda</taxon>
        <taxon>Hexapoda</taxon>
        <taxon>Insecta</taxon>
        <taxon>Pterygota</taxon>
        <taxon>Neoptera</taxon>
        <taxon>Endopterygota</taxon>
        <taxon>Coleoptera</taxon>
        <taxon>Polyphaga</taxon>
        <taxon>Cucujiformia</taxon>
        <taxon>Tenebrionidae</taxon>
        <taxon>Zophobas</taxon>
    </lineage>
</organism>
<dbReference type="EMBL" id="JALNTZ010000006">
    <property type="protein sequence ID" value="KAJ3648777.1"/>
    <property type="molecule type" value="Genomic_DNA"/>
</dbReference>
<keyword evidence="2" id="KW-1185">Reference proteome</keyword>
<dbReference type="AlphaFoldDB" id="A0AA38I6Y6"/>
<sequence>MTKDQSGENILIFDTTTVSAKFEGTSEIYCYEKNHTLPRSDAYGFDDGGRAAFVKEKPGSGTRDGYSRKTPIAAHLEGSMGLNRGHLRKRLLFSRVESREC</sequence>
<comment type="caution">
    <text evidence="1">The sequence shown here is derived from an EMBL/GenBank/DDBJ whole genome shotgun (WGS) entry which is preliminary data.</text>
</comment>
<dbReference type="Proteomes" id="UP001168821">
    <property type="component" value="Unassembled WGS sequence"/>
</dbReference>
<evidence type="ECO:0000313" key="2">
    <source>
        <dbReference type="Proteomes" id="UP001168821"/>
    </source>
</evidence>
<reference evidence="1" key="1">
    <citation type="journal article" date="2023" name="G3 (Bethesda)">
        <title>Whole genome assemblies of Zophobas morio and Tenebrio molitor.</title>
        <authorList>
            <person name="Kaur S."/>
            <person name="Stinson S.A."/>
            <person name="diCenzo G.C."/>
        </authorList>
    </citation>
    <scope>NUCLEOTIDE SEQUENCE</scope>
    <source>
        <strain evidence="1">QUZm001</strain>
    </source>
</reference>
<gene>
    <name evidence="1" type="ORF">Zmor_020553</name>
</gene>
<protein>
    <submittedName>
        <fullName evidence="1">Uncharacterized protein</fullName>
    </submittedName>
</protein>
<evidence type="ECO:0000313" key="1">
    <source>
        <dbReference type="EMBL" id="KAJ3648777.1"/>
    </source>
</evidence>
<accession>A0AA38I6Y6</accession>
<proteinExistence type="predicted"/>
<name>A0AA38I6Y6_9CUCU</name>